<dbReference type="EMBL" id="CAJFDH010000002">
    <property type="protein sequence ID" value="CAD5212388.1"/>
    <property type="molecule type" value="Genomic_DNA"/>
</dbReference>
<feature type="compositionally biased region" description="Basic and acidic residues" evidence="1">
    <location>
        <begin position="1"/>
        <end position="14"/>
    </location>
</feature>
<reference evidence="2" key="1">
    <citation type="submission" date="2020-09" db="EMBL/GenBank/DDBJ databases">
        <authorList>
            <person name="Kikuchi T."/>
        </authorList>
    </citation>
    <scope>NUCLEOTIDE SEQUENCE</scope>
    <source>
        <strain evidence="2">SH1</strain>
    </source>
</reference>
<name>A0A811KAM2_9BILA</name>
<gene>
    <name evidence="2" type="ORF">BOKJ2_LOCUS4189</name>
</gene>
<sequence>MRDDFVPKYERNSNPDKFSTYRKLCESRVRRLERYKKSKSFCSMDNISTNSEAKTTMNQSSEALNGDSESRNSDSEARKSETESRGSDSEARNRESTHSDSEEPVASSSAEAAPPSAENCNAFQMLKQKMISLIENDIQLFEKLLTLGDTIQDLREKQGIQNRSSSETSLSSNAEEDDEWRPMVSQPFSASMSAITRLYVEDDDDVDNLKPNVQYFSRKNSILRIPIPPRASNRYLGRRLINRDKVGDKKMPLVDERLDKGMERLDKTIESQAERNGIEDRPVNKTFFENEAIGKGLFDENRLVDKIEHHDKSMTLNSQSSDVSHDSELSQISQDSVGTTRNGTGNTSRNSDASLDSGIASAAIDAV</sequence>
<dbReference type="Proteomes" id="UP000783686">
    <property type="component" value="Unassembled WGS sequence"/>
</dbReference>
<dbReference type="AlphaFoldDB" id="A0A811KAM2"/>
<protein>
    <submittedName>
        <fullName evidence="2">Uncharacterized protein</fullName>
    </submittedName>
</protein>
<proteinExistence type="predicted"/>
<feature type="region of interest" description="Disordered" evidence="1">
    <location>
        <begin position="40"/>
        <end position="116"/>
    </location>
</feature>
<keyword evidence="3" id="KW-1185">Reference proteome</keyword>
<evidence type="ECO:0000256" key="1">
    <source>
        <dbReference type="SAM" id="MobiDB-lite"/>
    </source>
</evidence>
<comment type="caution">
    <text evidence="2">The sequence shown here is derived from an EMBL/GenBank/DDBJ whole genome shotgun (WGS) entry which is preliminary data.</text>
</comment>
<feature type="region of interest" description="Disordered" evidence="1">
    <location>
        <begin position="158"/>
        <end position="181"/>
    </location>
</feature>
<evidence type="ECO:0000313" key="2">
    <source>
        <dbReference type="EMBL" id="CAD5212388.1"/>
    </source>
</evidence>
<feature type="region of interest" description="Disordered" evidence="1">
    <location>
        <begin position="315"/>
        <end position="367"/>
    </location>
</feature>
<feature type="compositionally biased region" description="Low complexity" evidence="1">
    <location>
        <begin position="338"/>
        <end position="351"/>
    </location>
</feature>
<organism evidence="2 3">
    <name type="scientific">Bursaphelenchus okinawaensis</name>
    <dbReference type="NCBI Taxonomy" id="465554"/>
    <lineage>
        <taxon>Eukaryota</taxon>
        <taxon>Metazoa</taxon>
        <taxon>Ecdysozoa</taxon>
        <taxon>Nematoda</taxon>
        <taxon>Chromadorea</taxon>
        <taxon>Rhabditida</taxon>
        <taxon>Tylenchina</taxon>
        <taxon>Tylenchomorpha</taxon>
        <taxon>Aphelenchoidea</taxon>
        <taxon>Aphelenchoididae</taxon>
        <taxon>Bursaphelenchus</taxon>
    </lineage>
</organism>
<feature type="compositionally biased region" description="Polar residues" evidence="1">
    <location>
        <begin position="40"/>
        <end position="63"/>
    </location>
</feature>
<dbReference type="EMBL" id="CAJFCW020000002">
    <property type="protein sequence ID" value="CAG9095791.1"/>
    <property type="molecule type" value="Genomic_DNA"/>
</dbReference>
<feature type="compositionally biased region" description="Basic and acidic residues" evidence="1">
    <location>
        <begin position="68"/>
        <end position="101"/>
    </location>
</feature>
<dbReference type="Proteomes" id="UP000614601">
    <property type="component" value="Unassembled WGS sequence"/>
</dbReference>
<accession>A0A811KAM2</accession>
<evidence type="ECO:0000313" key="3">
    <source>
        <dbReference type="Proteomes" id="UP000614601"/>
    </source>
</evidence>
<feature type="region of interest" description="Disordered" evidence="1">
    <location>
        <begin position="1"/>
        <end position="23"/>
    </location>
</feature>
<feature type="compositionally biased region" description="Low complexity" evidence="1">
    <location>
        <begin position="104"/>
        <end position="116"/>
    </location>
</feature>
<dbReference type="OrthoDB" id="6508726at2759"/>